<evidence type="ECO:0000256" key="1">
    <source>
        <dbReference type="ARBA" id="ARBA00005695"/>
    </source>
</evidence>
<dbReference type="Pfam" id="PF00496">
    <property type="entry name" value="SBP_bac_5"/>
    <property type="match status" value="1"/>
</dbReference>
<proteinExistence type="inferred from homology"/>
<feature type="domain" description="Solute-binding protein family 5" evidence="4">
    <location>
        <begin position="116"/>
        <end position="511"/>
    </location>
</feature>
<dbReference type="InterPro" id="IPR039424">
    <property type="entry name" value="SBP_5"/>
</dbReference>
<evidence type="ECO:0000259" key="4">
    <source>
        <dbReference type="Pfam" id="PF00496"/>
    </source>
</evidence>
<dbReference type="GO" id="GO:1904680">
    <property type="term" value="F:peptide transmembrane transporter activity"/>
    <property type="evidence" value="ECO:0007669"/>
    <property type="project" value="TreeGrafter"/>
</dbReference>
<dbReference type="PANTHER" id="PTHR30290:SF9">
    <property type="entry name" value="OLIGOPEPTIDE-BINDING PROTEIN APPA"/>
    <property type="match status" value="1"/>
</dbReference>
<dbReference type="SUPFAM" id="SSF53850">
    <property type="entry name" value="Periplasmic binding protein-like II"/>
    <property type="match status" value="1"/>
</dbReference>
<dbReference type="PANTHER" id="PTHR30290">
    <property type="entry name" value="PERIPLASMIC BINDING COMPONENT OF ABC TRANSPORTER"/>
    <property type="match status" value="1"/>
</dbReference>
<keyword evidence="2" id="KW-0813">Transport</keyword>
<evidence type="ECO:0000256" key="2">
    <source>
        <dbReference type="ARBA" id="ARBA00022448"/>
    </source>
</evidence>
<dbReference type="InterPro" id="IPR000914">
    <property type="entry name" value="SBP_5_dom"/>
</dbReference>
<dbReference type="Gene3D" id="3.10.105.10">
    <property type="entry name" value="Dipeptide-binding Protein, Domain 3"/>
    <property type="match status" value="1"/>
</dbReference>
<dbReference type="GO" id="GO:0042597">
    <property type="term" value="C:periplasmic space"/>
    <property type="evidence" value="ECO:0007669"/>
    <property type="project" value="UniProtKB-ARBA"/>
</dbReference>
<dbReference type="EMBL" id="CP025043">
    <property type="protein sequence ID" value="AUA19628.1"/>
    <property type="molecule type" value="Genomic_DNA"/>
</dbReference>
<name>A0A2I5KQJ0_STRSU</name>
<dbReference type="CDD" id="cd08510">
    <property type="entry name" value="PBP2_Lactococcal_OppA_like"/>
    <property type="match status" value="1"/>
</dbReference>
<protein>
    <submittedName>
        <fullName evidence="5">Oligopeptide ABC transporter substrate-binding protein</fullName>
    </submittedName>
</protein>
<dbReference type="PIRSF" id="PIRSF002741">
    <property type="entry name" value="MppA"/>
    <property type="match status" value="1"/>
</dbReference>
<evidence type="ECO:0000313" key="5">
    <source>
        <dbReference type="EMBL" id="AUA19628.1"/>
    </source>
</evidence>
<dbReference type="Gene3D" id="3.40.190.10">
    <property type="entry name" value="Periplasmic binding protein-like II"/>
    <property type="match status" value="1"/>
</dbReference>
<accession>A0A2I5KQJ0</accession>
<keyword evidence="3" id="KW-0732">Signal</keyword>
<dbReference type="AlphaFoldDB" id="A0A2I5KQJ0"/>
<dbReference type="GO" id="GO:0043190">
    <property type="term" value="C:ATP-binding cassette (ABC) transporter complex"/>
    <property type="evidence" value="ECO:0007669"/>
    <property type="project" value="InterPro"/>
</dbReference>
<comment type="similarity">
    <text evidence="1">Belongs to the bacterial solute-binding protein 5 family.</text>
</comment>
<sequence length="607" mass="67429">MLNRAILFKIYKWGRDMKRMKNIALTGIGLLSIATLTACQTKEKTSDVALTFNSEVTHEGQTIEGGSLKYALVASAPSTGILIDELSQTAVDSTFAGMVDISMFGYDSARTLDDSGLAKAEFDVDAKTVTVSLTGKDYKWSDGQAFTIDDYIFTIEQLASPDYTGVRADTTYTNIIGFEEFQAGTASEISGVRKVDDYTVVLSVKDMSPSMMYAGGGVPYLVMPKHIFKDIAVKDWESSEYSRTAKVVGMGPYKVKEIVNGESVTYVPNEYYFKGKVKLDSYRIDIVSPDTIVAEMRAGNYDIADMPTDQYESYKDLSNITLLGSLDGIYNYIGFNLGKYDDASGKNVTDPNAKMNNVKLRQAMGYALDNAVIGEKLYNGLYHPTNSLIISFFGDVHDSELAGYSYNPEKAKKLLDEAGYKDVDGDGMREDADGKPLTISVAAQKSTETQETMVQQYLTWWKEIGLNVELYTGRTIEYNTFYESIAANDEGIDVYLAAWIAGLDPDPTSLWGPEAMYNYTRFVSDENTVLLNKITSAESFDEQKNIENYKAWQEYAFEQAFAIPTFERESITAVNKRVKYYDVYIGSDSKSGHENLELTAEKGIAAE</sequence>
<evidence type="ECO:0000256" key="3">
    <source>
        <dbReference type="ARBA" id="ARBA00022729"/>
    </source>
</evidence>
<gene>
    <name evidence="5" type="ORF">CWI26_09145</name>
</gene>
<organism evidence="5 6">
    <name type="scientific">Streptococcus suis</name>
    <dbReference type="NCBI Taxonomy" id="1307"/>
    <lineage>
        <taxon>Bacteria</taxon>
        <taxon>Bacillati</taxon>
        <taxon>Bacillota</taxon>
        <taxon>Bacilli</taxon>
        <taxon>Lactobacillales</taxon>
        <taxon>Streptococcaceae</taxon>
        <taxon>Streptococcus</taxon>
    </lineage>
</organism>
<dbReference type="GO" id="GO:0015833">
    <property type="term" value="P:peptide transport"/>
    <property type="evidence" value="ECO:0007669"/>
    <property type="project" value="TreeGrafter"/>
</dbReference>
<reference evidence="5 6" key="1">
    <citation type="submission" date="2017-11" db="EMBL/GenBank/DDBJ databases">
        <title>Genome analysis of Streptococcus suis serotype chz stain ah681.</title>
        <authorList>
            <person name="Pan Z."/>
            <person name="Zhang Y."/>
            <person name="Ma J."/>
            <person name="Lu P."/>
            <person name="Zhu Y."/>
            <person name="Zhong X."/>
            <person name="Dong W."/>
            <person name="Lu C."/>
            <person name="Yao H."/>
        </authorList>
    </citation>
    <scope>NUCLEOTIDE SEQUENCE [LARGE SCALE GENOMIC DNA]</scope>
    <source>
        <strain evidence="5 6">AH681</strain>
    </source>
</reference>
<evidence type="ECO:0000313" key="6">
    <source>
        <dbReference type="Proteomes" id="UP000231863"/>
    </source>
</evidence>
<dbReference type="InterPro" id="IPR030678">
    <property type="entry name" value="Peptide/Ni-bd"/>
</dbReference>
<dbReference type="Proteomes" id="UP000231863">
    <property type="component" value="Chromosome"/>
</dbReference>